<dbReference type="PROSITE" id="PS01241">
    <property type="entry name" value="LINK_1"/>
    <property type="match status" value="2"/>
</dbReference>
<dbReference type="SMART" id="SM00181">
    <property type="entry name" value="EGF"/>
    <property type="match status" value="1"/>
</dbReference>
<dbReference type="InterPro" id="IPR016186">
    <property type="entry name" value="C-type_lectin-like/link_sf"/>
</dbReference>
<proteinExistence type="predicted"/>
<dbReference type="Pfam" id="PF00084">
    <property type="entry name" value="Sushi"/>
    <property type="match status" value="1"/>
</dbReference>
<evidence type="ECO:0000259" key="21">
    <source>
        <dbReference type="PROSITE" id="PS50041"/>
    </source>
</evidence>
<dbReference type="SMART" id="SM00034">
    <property type="entry name" value="CLECT"/>
    <property type="match status" value="1"/>
</dbReference>
<dbReference type="PROSITE" id="PS50923">
    <property type="entry name" value="SUSHI"/>
    <property type="match status" value="1"/>
</dbReference>
<comment type="subcellular location">
    <subcellularLocation>
        <location evidence="1">Secreted</location>
        <location evidence="1">Extracellular space</location>
        <location evidence="1">Extracellular matrix</location>
    </subcellularLocation>
</comment>
<feature type="compositionally biased region" description="Polar residues" evidence="18">
    <location>
        <begin position="610"/>
        <end position="621"/>
    </location>
</feature>
<dbReference type="PROSITE" id="PS00022">
    <property type="entry name" value="EGF_1"/>
    <property type="match status" value="1"/>
</dbReference>
<dbReference type="Pfam" id="PF07686">
    <property type="entry name" value="V-set"/>
    <property type="match status" value="1"/>
</dbReference>
<dbReference type="InterPro" id="IPR013783">
    <property type="entry name" value="Ig-like_fold"/>
</dbReference>
<keyword evidence="5" id="KW-0597">Phosphoprotein</keyword>
<evidence type="ECO:0000256" key="4">
    <source>
        <dbReference type="ARBA" id="ARBA00022536"/>
    </source>
</evidence>
<feature type="region of interest" description="Disordered" evidence="18">
    <location>
        <begin position="484"/>
        <end position="657"/>
    </location>
</feature>
<evidence type="ECO:0000256" key="10">
    <source>
        <dbReference type="ARBA" id="ARBA00023180"/>
    </source>
</evidence>
<dbReference type="RefSeq" id="XP_054828999.1">
    <property type="nucleotide sequence ID" value="XM_054973024.1"/>
</dbReference>
<gene>
    <name evidence="26" type="primary">BCAN</name>
</gene>
<dbReference type="PROSITE" id="PS00615">
    <property type="entry name" value="C_TYPE_LECTIN_1"/>
    <property type="match status" value="1"/>
</dbReference>
<dbReference type="InterPro" id="IPR036179">
    <property type="entry name" value="Ig-like_dom_sf"/>
</dbReference>
<dbReference type="KEGG" id="emc:129325372"/>
<dbReference type="GO" id="GO:0007155">
    <property type="term" value="P:cell adhesion"/>
    <property type="evidence" value="ECO:0007669"/>
    <property type="project" value="InterPro"/>
</dbReference>
<dbReference type="PROSITE" id="PS50835">
    <property type="entry name" value="IG_LIKE"/>
    <property type="match status" value="1"/>
</dbReference>
<dbReference type="PROSITE" id="PS50026">
    <property type="entry name" value="EGF_3"/>
    <property type="match status" value="1"/>
</dbReference>
<keyword evidence="10" id="KW-0325">Glycoprotein</keyword>
<keyword evidence="16" id="KW-0768">Sushi</keyword>
<dbReference type="InterPro" id="IPR000742">
    <property type="entry name" value="EGF"/>
</dbReference>
<dbReference type="Gene3D" id="3.10.100.10">
    <property type="entry name" value="Mannose-Binding Protein A, subunit A"/>
    <property type="match status" value="3"/>
</dbReference>
<dbReference type="Pfam" id="PF00193">
    <property type="entry name" value="Xlink"/>
    <property type="match status" value="2"/>
</dbReference>
<keyword evidence="7" id="KW-0677">Repeat</keyword>
<dbReference type="SMART" id="SM00406">
    <property type="entry name" value="IGv"/>
    <property type="match status" value="1"/>
</dbReference>
<feature type="disulfide bond" evidence="16">
    <location>
        <begin position="1028"/>
        <end position="1055"/>
    </location>
</feature>
<name>A0AA97J0S5_EUBMA</name>
<sequence>MACILLIFSVFAQVVSTSTFSFSRESPDDLKALRVSISRYPPVRAVLSGSLTIPCHVTYLHPLPTSGTAGRRAVQGAPRVKWTFITEGREAEILVARGLKVKVNEAYRDRVSLPFYPDSPTDATLVLTELRSNDSGVYRCDVQHGIEDGHDLLEVKVKGVVFLYREGTSRYAYTFAKAQEACARIDAEIATPEQLYAAYLSGYEQCDAGWIADQTVRYPIQIPREACYGDMDGFPGVRNYGVVDPEDMYDVYCYAEELYGELFVVSSQEKFTWEEAKDECQSLGAEIATTGQLYAAWNEGLDHCNPGWLEDGSVRYPIVTPREKCGGNVPGVKTIFLFRNQTGFPDPHSKYDVYCFRETSPFSESPVPEAEGSKVIVTVTEKMEELQLPQAEHGVAKESRGAIYSVPILEDILEAQQPSSTPEEAALAPEAPPGPKAGEAAEADSKEALSIEDNQMLNPGLQVEEEPDDGHNLLHPSEAILREAESDREDSVIEHQSQAWPKISPEFSKSKDKKKPHSVADPAPAPSQQHGRERATENGSSDNLDTHEASSGAGSSDGVHKASSSSASEIVAEEKVIPLEQVERNASFSDLEESGFPHQPEDSGLPDISATVTNPDASQKAKQPHPTPQSGLMSGLTNTPSLSHPGESGDAEFSGAVPLGTATPMEMTPTGDTLLSLPLNTMTASLQEDSEEHSGSVWLSPTIATSSPEETTASFELGHPIDIHLPWEEHETEEATEMYDVSTKTDPSTDESDEETDTLTTITKAMVDSLPTEGPGEHDGHEEVTTSLTEGVSEGSTFMGTPFTQPSLTTAHPLPILPTESASLGAGANISGDCIPNPCMNGGTCMEEGDHFVCLCLPGYGGDACQIDLEKCKPGWDSFQGFCYKHFSTRRSWEDAETQCRNHGGHLANIMTPEEQSFINDQYKEYQWIGLNDRTIEGDFQWSDGSPVLYENWHPGQPDSYFLSGENCVVIVWHDEGKWSDVPCNYHLSYTCKMGLVSCSLPPEVANAQIFGKPKQRYEINSVLRYWCQEGFTQHHSPVIRCQEDGQWEQPQFTCIPRISQFQD</sequence>
<dbReference type="FunFam" id="2.10.25.10:FF:000100">
    <property type="entry name" value="neurogenic locus notch homolog protein 3"/>
    <property type="match status" value="1"/>
</dbReference>
<feature type="domain" description="Sushi" evidence="23">
    <location>
        <begin position="997"/>
        <end position="1057"/>
    </location>
</feature>
<dbReference type="CTD" id="63827"/>
<evidence type="ECO:0000259" key="24">
    <source>
        <dbReference type="PROSITE" id="PS50963"/>
    </source>
</evidence>
<reference evidence="26" key="1">
    <citation type="submission" date="2025-08" db="UniProtKB">
        <authorList>
            <consortium name="RefSeq"/>
        </authorList>
    </citation>
    <scope>IDENTIFICATION</scope>
    <source>
        <tissue evidence="26">Blood</tissue>
    </source>
</reference>
<dbReference type="InterPro" id="IPR001304">
    <property type="entry name" value="C-type_lectin-like"/>
</dbReference>
<evidence type="ECO:0000256" key="14">
    <source>
        <dbReference type="ARBA" id="ARBA00064526"/>
    </source>
</evidence>
<comment type="caution">
    <text evidence="15">Lacks conserved residue(s) required for the propagation of feature annotation.</text>
</comment>
<dbReference type="AlphaFoldDB" id="A0AA97J0S5"/>
<feature type="region of interest" description="Disordered" evidence="18">
    <location>
        <begin position="416"/>
        <end position="446"/>
    </location>
</feature>
<evidence type="ECO:0000256" key="16">
    <source>
        <dbReference type="PROSITE-ProRule" id="PRU00302"/>
    </source>
</evidence>
<dbReference type="Gene3D" id="2.60.40.10">
    <property type="entry name" value="Immunoglobulins"/>
    <property type="match status" value="1"/>
</dbReference>
<evidence type="ECO:0000256" key="6">
    <source>
        <dbReference type="ARBA" id="ARBA00022729"/>
    </source>
</evidence>
<feature type="compositionally biased region" description="Basic and acidic residues" evidence="18">
    <location>
        <begin position="572"/>
        <end position="583"/>
    </location>
</feature>
<evidence type="ECO:0000256" key="11">
    <source>
        <dbReference type="ARBA" id="ARBA00023290"/>
    </source>
</evidence>
<evidence type="ECO:0000256" key="12">
    <source>
        <dbReference type="ARBA" id="ARBA00023319"/>
    </source>
</evidence>
<dbReference type="PROSITE" id="PS01186">
    <property type="entry name" value="EGF_2"/>
    <property type="match status" value="1"/>
</dbReference>
<feature type="compositionally biased region" description="Basic and acidic residues" evidence="18">
    <location>
        <begin position="484"/>
        <end position="493"/>
    </location>
</feature>
<dbReference type="SUPFAM" id="SSF57535">
    <property type="entry name" value="Complement control module/SCR domain"/>
    <property type="match status" value="1"/>
</dbReference>
<dbReference type="GO" id="GO:0045202">
    <property type="term" value="C:synapse"/>
    <property type="evidence" value="ECO:0007669"/>
    <property type="project" value="TreeGrafter"/>
</dbReference>
<dbReference type="InterPro" id="IPR000436">
    <property type="entry name" value="Sushi_SCR_CCP_dom"/>
</dbReference>
<dbReference type="InterPro" id="IPR003599">
    <property type="entry name" value="Ig_sub"/>
</dbReference>
<comment type="subunit">
    <text evidence="14">Interacts with TNR.</text>
</comment>
<dbReference type="SMART" id="SM00409">
    <property type="entry name" value="IG"/>
    <property type="match status" value="1"/>
</dbReference>
<dbReference type="GO" id="GO:0007417">
    <property type="term" value="P:central nervous system development"/>
    <property type="evidence" value="ECO:0007669"/>
    <property type="project" value="TreeGrafter"/>
</dbReference>
<evidence type="ECO:0000259" key="20">
    <source>
        <dbReference type="PROSITE" id="PS50026"/>
    </source>
</evidence>
<dbReference type="Gene3D" id="2.10.25.10">
    <property type="entry name" value="Laminin"/>
    <property type="match status" value="1"/>
</dbReference>
<dbReference type="InterPro" id="IPR016187">
    <property type="entry name" value="CTDL_fold"/>
</dbReference>
<evidence type="ECO:0000256" key="19">
    <source>
        <dbReference type="SAM" id="SignalP"/>
    </source>
</evidence>
<dbReference type="PROSITE" id="PS50963">
    <property type="entry name" value="LINK_2"/>
    <property type="match status" value="2"/>
</dbReference>
<keyword evidence="6 19" id="KW-0732">Signal</keyword>
<dbReference type="PRINTS" id="PR01265">
    <property type="entry name" value="LINKMODULE"/>
</dbReference>
<keyword evidence="25" id="KW-1185">Reference proteome</keyword>
<dbReference type="FunFam" id="3.10.100.10:FF:000003">
    <property type="entry name" value="Versican core protein"/>
    <property type="match status" value="1"/>
</dbReference>
<dbReference type="CDD" id="cd03520">
    <property type="entry name" value="Link_domain_CSPGs_modules_2_4"/>
    <property type="match status" value="1"/>
</dbReference>
<evidence type="ECO:0000313" key="26">
    <source>
        <dbReference type="RefSeq" id="XP_054828999.1"/>
    </source>
</evidence>
<evidence type="ECO:0000313" key="25">
    <source>
        <dbReference type="Proteomes" id="UP001190640"/>
    </source>
</evidence>
<dbReference type="CDD" id="cd00054">
    <property type="entry name" value="EGF_CA"/>
    <property type="match status" value="1"/>
</dbReference>
<dbReference type="PROSITE" id="PS50041">
    <property type="entry name" value="C_TYPE_LECTIN_2"/>
    <property type="match status" value="1"/>
</dbReference>
<keyword evidence="11" id="KW-0373">Hyaluronic acid</keyword>
<dbReference type="PANTHER" id="PTHR22804:SF41">
    <property type="entry name" value="BREVICAN CORE PROTEIN"/>
    <property type="match status" value="1"/>
</dbReference>
<evidence type="ECO:0000256" key="17">
    <source>
        <dbReference type="PROSITE-ProRule" id="PRU00323"/>
    </source>
</evidence>
<dbReference type="FunFam" id="2.10.70.10:FF:000003">
    <property type="entry name" value="Versican core protein"/>
    <property type="match status" value="1"/>
</dbReference>
<feature type="chain" id="PRO_5041670212" description="Brevican core protein" evidence="19">
    <location>
        <begin position="18"/>
        <end position="1064"/>
    </location>
</feature>
<dbReference type="InterPro" id="IPR013106">
    <property type="entry name" value="Ig_V-set"/>
</dbReference>
<dbReference type="SMART" id="SM00445">
    <property type="entry name" value="LINK"/>
    <property type="match status" value="2"/>
</dbReference>
<dbReference type="Proteomes" id="UP001190640">
    <property type="component" value="Chromosome 1"/>
</dbReference>
<dbReference type="SUPFAM" id="SSF48726">
    <property type="entry name" value="Immunoglobulin"/>
    <property type="match status" value="1"/>
</dbReference>
<feature type="domain" description="Link" evidence="24">
    <location>
        <begin position="260"/>
        <end position="357"/>
    </location>
</feature>
<keyword evidence="9 15" id="KW-1015">Disulfide bond</keyword>
<feature type="signal peptide" evidence="19">
    <location>
        <begin position="1"/>
        <end position="17"/>
    </location>
</feature>
<dbReference type="InterPro" id="IPR050691">
    <property type="entry name" value="Hyaluronan_bind_Proteoglycan"/>
</dbReference>
<evidence type="ECO:0000256" key="7">
    <source>
        <dbReference type="ARBA" id="ARBA00022737"/>
    </source>
</evidence>
<evidence type="ECO:0000256" key="9">
    <source>
        <dbReference type="ARBA" id="ARBA00023157"/>
    </source>
</evidence>
<organism evidence="25 26">
    <name type="scientific">Eublepharis macularius</name>
    <name type="common">Leopard gecko</name>
    <name type="synonym">Cyrtodactylus macularius</name>
    <dbReference type="NCBI Taxonomy" id="481883"/>
    <lineage>
        <taxon>Eukaryota</taxon>
        <taxon>Metazoa</taxon>
        <taxon>Chordata</taxon>
        <taxon>Craniata</taxon>
        <taxon>Vertebrata</taxon>
        <taxon>Euteleostomi</taxon>
        <taxon>Lepidosauria</taxon>
        <taxon>Squamata</taxon>
        <taxon>Bifurcata</taxon>
        <taxon>Gekkota</taxon>
        <taxon>Eublepharidae</taxon>
        <taxon>Eublepharinae</taxon>
        <taxon>Eublepharis</taxon>
    </lineage>
</organism>
<evidence type="ECO:0000256" key="15">
    <source>
        <dbReference type="PROSITE-ProRule" id="PRU00076"/>
    </source>
</evidence>
<evidence type="ECO:0000256" key="1">
    <source>
        <dbReference type="ARBA" id="ARBA00004498"/>
    </source>
</evidence>
<dbReference type="CDD" id="cd00033">
    <property type="entry name" value="CCP"/>
    <property type="match status" value="1"/>
</dbReference>
<dbReference type="SUPFAM" id="SSF56436">
    <property type="entry name" value="C-type lectin-like"/>
    <property type="match status" value="3"/>
</dbReference>
<dbReference type="PANTHER" id="PTHR22804">
    <property type="entry name" value="AGGRECAN/VERSICAN PROTEOGLYCAN"/>
    <property type="match status" value="1"/>
</dbReference>
<dbReference type="FunFam" id="3.10.100.10:FF:000002">
    <property type="entry name" value="Hyaluronan proteoglycan link protein 1"/>
    <property type="match status" value="1"/>
</dbReference>
<evidence type="ECO:0000256" key="18">
    <source>
        <dbReference type="SAM" id="MobiDB-lite"/>
    </source>
</evidence>
<dbReference type="FunFam" id="2.60.40.10:FF:000698">
    <property type="entry name" value="brevican core protein"/>
    <property type="match status" value="1"/>
</dbReference>
<feature type="domain" description="Link" evidence="24">
    <location>
        <begin position="160"/>
        <end position="255"/>
    </location>
</feature>
<keyword evidence="8" id="KW-0654">Proteoglycan</keyword>
<keyword evidence="3" id="KW-0272">Extracellular matrix</keyword>
<protein>
    <recommendedName>
        <fullName evidence="13">Brevican core protein</fullName>
    </recommendedName>
</protein>
<feature type="compositionally biased region" description="Polar residues" evidence="18">
    <location>
        <begin position="628"/>
        <end position="642"/>
    </location>
</feature>
<dbReference type="InterPro" id="IPR035976">
    <property type="entry name" value="Sushi/SCR/CCP_sf"/>
</dbReference>
<evidence type="ECO:0000256" key="8">
    <source>
        <dbReference type="ARBA" id="ARBA00022974"/>
    </source>
</evidence>
<feature type="disulfide bond" evidence="15">
    <location>
        <begin position="856"/>
        <end position="865"/>
    </location>
</feature>
<evidence type="ECO:0000256" key="13">
    <source>
        <dbReference type="ARBA" id="ARBA00044100"/>
    </source>
</evidence>
<dbReference type="GO" id="GO:0010001">
    <property type="term" value="P:glial cell differentiation"/>
    <property type="evidence" value="ECO:0007669"/>
    <property type="project" value="TreeGrafter"/>
</dbReference>
<dbReference type="Pfam" id="PF00008">
    <property type="entry name" value="EGF"/>
    <property type="match status" value="1"/>
</dbReference>
<dbReference type="GeneID" id="129325372"/>
<dbReference type="SMART" id="SM00032">
    <property type="entry name" value="CCP"/>
    <property type="match status" value="1"/>
</dbReference>
<feature type="domain" description="EGF-like" evidence="20">
    <location>
        <begin position="830"/>
        <end position="866"/>
    </location>
</feature>
<feature type="domain" description="Ig-like" evidence="22">
    <location>
        <begin position="27"/>
        <end position="158"/>
    </location>
</feature>
<keyword evidence="12" id="KW-0393">Immunoglobulin domain</keyword>
<dbReference type="InterPro" id="IPR018378">
    <property type="entry name" value="C-type_lectin_CS"/>
</dbReference>
<dbReference type="GO" id="GO:0001501">
    <property type="term" value="P:skeletal system development"/>
    <property type="evidence" value="ECO:0007669"/>
    <property type="project" value="TreeGrafter"/>
</dbReference>
<evidence type="ECO:0000259" key="23">
    <source>
        <dbReference type="PROSITE" id="PS50923"/>
    </source>
</evidence>
<keyword evidence="4 15" id="KW-0245">EGF-like domain</keyword>
<dbReference type="GO" id="GO:0072534">
    <property type="term" value="C:perineuronal net"/>
    <property type="evidence" value="ECO:0007669"/>
    <property type="project" value="TreeGrafter"/>
</dbReference>
<feature type="disulfide bond" evidence="17">
    <location>
        <begin position="206"/>
        <end position="227"/>
    </location>
</feature>
<feature type="disulfide bond" evidence="16">
    <location>
        <begin position="999"/>
        <end position="1042"/>
    </location>
</feature>
<accession>A0AA97J0S5</accession>
<dbReference type="Pfam" id="PF00059">
    <property type="entry name" value="Lectin_C"/>
    <property type="match status" value="1"/>
</dbReference>
<evidence type="ECO:0000256" key="5">
    <source>
        <dbReference type="ARBA" id="ARBA00022553"/>
    </source>
</evidence>
<dbReference type="GO" id="GO:0005615">
    <property type="term" value="C:extracellular space"/>
    <property type="evidence" value="ECO:0007669"/>
    <property type="project" value="TreeGrafter"/>
</dbReference>
<evidence type="ECO:0000259" key="22">
    <source>
        <dbReference type="PROSITE" id="PS50835"/>
    </source>
</evidence>
<dbReference type="InterPro" id="IPR000538">
    <property type="entry name" value="Link_dom"/>
</dbReference>
<feature type="disulfide bond" evidence="17">
    <location>
        <begin position="304"/>
        <end position="325"/>
    </location>
</feature>
<feature type="compositionally biased region" description="Low complexity" evidence="18">
    <location>
        <begin position="561"/>
        <end position="570"/>
    </location>
</feature>
<dbReference type="GO" id="GO:0005540">
    <property type="term" value="F:hyaluronic acid binding"/>
    <property type="evidence" value="ECO:0007669"/>
    <property type="project" value="UniProtKB-KW"/>
</dbReference>
<evidence type="ECO:0000256" key="2">
    <source>
        <dbReference type="ARBA" id="ARBA00022525"/>
    </source>
</evidence>
<keyword evidence="2" id="KW-0964">Secreted</keyword>
<dbReference type="CDD" id="cd03517">
    <property type="entry name" value="Link_domain_CSPGs_modules_1_3"/>
    <property type="match status" value="1"/>
</dbReference>
<dbReference type="FunFam" id="3.10.100.10:FF:000011">
    <property type="entry name" value="Aggrecan core protein"/>
    <property type="match status" value="1"/>
</dbReference>
<evidence type="ECO:0000256" key="3">
    <source>
        <dbReference type="ARBA" id="ARBA00022530"/>
    </source>
</evidence>
<dbReference type="GO" id="GO:0002052">
    <property type="term" value="P:positive regulation of neuroblast proliferation"/>
    <property type="evidence" value="ECO:0007669"/>
    <property type="project" value="TreeGrafter"/>
</dbReference>
<dbReference type="Gene3D" id="2.10.70.10">
    <property type="entry name" value="Complement Module, domain 1"/>
    <property type="match status" value="1"/>
</dbReference>
<dbReference type="InterPro" id="IPR007110">
    <property type="entry name" value="Ig-like_dom"/>
</dbReference>
<feature type="domain" description="C-type lectin" evidence="21">
    <location>
        <begin position="879"/>
        <end position="993"/>
    </location>
</feature>